<keyword evidence="1" id="KW-1133">Transmembrane helix</keyword>
<dbReference type="Proteomes" id="UP000030392">
    <property type="component" value="Unassembled WGS sequence"/>
</dbReference>
<accession>A0A0A2C8T3</accession>
<dbReference type="PANTHER" id="PTHR36046:SF1">
    <property type="entry name" value="DUF6737 DOMAIN-CONTAINING PROTEIN"/>
    <property type="match status" value="1"/>
</dbReference>
<sequence length="71" mass="8373">MDTNAKKSFWDSKPYWCQPWSIISFGVLVLIFSFKLLNNIIITSILGFFILVWWILFLIIAPNSYQVNNDK</sequence>
<dbReference type="RefSeq" id="WP_036905059.1">
    <property type="nucleotide sequence ID" value="NZ_CP138967.1"/>
</dbReference>
<evidence type="ECO:0000259" key="2">
    <source>
        <dbReference type="Pfam" id="PF20522"/>
    </source>
</evidence>
<feature type="transmembrane region" description="Helical" evidence="1">
    <location>
        <begin position="15"/>
        <end position="34"/>
    </location>
</feature>
<evidence type="ECO:0000313" key="3">
    <source>
        <dbReference type="EMBL" id="KGG21305.1"/>
    </source>
</evidence>
<dbReference type="PANTHER" id="PTHR36046">
    <property type="entry name" value="PROTEIN, PUTATIVE-RELATED"/>
    <property type="match status" value="1"/>
</dbReference>
<name>A0A0A2C8T3_PROMR</name>
<dbReference type="EMBL" id="JNAX01000007">
    <property type="protein sequence ID" value="KGG21305.1"/>
    <property type="molecule type" value="Genomic_DNA"/>
</dbReference>
<feature type="domain" description="DUF6737" evidence="2">
    <location>
        <begin position="8"/>
        <end position="63"/>
    </location>
</feature>
<reference evidence="4" key="1">
    <citation type="journal article" date="2014" name="Sci. Data">
        <title>Genomes of diverse isolates of the marine cyanobacterium Prochlorococcus.</title>
        <authorList>
            <person name="Biller S."/>
            <person name="Berube P."/>
            <person name="Thompson J."/>
            <person name="Kelly L."/>
            <person name="Roggensack S."/>
            <person name="Awad L."/>
            <person name="Roache-Johnson K."/>
            <person name="Ding H."/>
            <person name="Giovannoni S.J."/>
            <person name="Moore L.R."/>
            <person name="Chisholm S.W."/>
        </authorList>
    </citation>
    <scope>NUCLEOTIDE SEQUENCE [LARGE SCALE GENOMIC DNA]</scope>
    <source>
        <strain evidence="4">PAC1</strain>
    </source>
</reference>
<organism evidence="3 4">
    <name type="scientific">Prochlorococcus marinus str. PAC1</name>
    <dbReference type="NCBI Taxonomy" id="59924"/>
    <lineage>
        <taxon>Bacteria</taxon>
        <taxon>Bacillati</taxon>
        <taxon>Cyanobacteriota</taxon>
        <taxon>Cyanophyceae</taxon>
        <taxon>Synechococcales</taxon>
        <taxon>Prochlorococcaceae</taxon>
        <taxon>Prochlorococcus</taxon>
    </lineage>
</organism>
<comment type="caution">
    <text evidence="3">The sequence shown here is derived from an EMBL/GenBank/DDBJ whole genome shotgun (WGS) entry which is preliminary data.</text>
</comment>
<keyword evidence="1" id="KW-0472">Membrane</keyword>
<dbReference type="Pfam" id="PF20522">
    <property type="entry name" value="DUF6737"/>
    <property type="match status" value="1"/>
</dbReference>
<evidence type="ECO:0000313" key="4">
    <source>
        <dbReference type="Proteomes" id="UP000030392"/>
    </source>
</evidence>
<proteinExistence type="predicted"/>
<evidence type="ECO:0000256" key="1">
    <source>
        <dbReference type="SAM" id="Phobius"/>
    </source>
</evidence>
<protein>
    <recommendedName>
        <fullName evidence="2">DUF6737 domain-containing protein</fullName>
    </recommendedName>
</protein>
<feature type="transmembrane region" description="Helical" evidence="1">
    <location>
        <begin position="40"/>
        <end position="61"/>
    </location>
</feature>
<dbReference type="AlphaFoldDB" id="A0A0A2C8T3"/>
<keyword evidence="1" id="KW-0812">Transmembrane</keyword>
<dbReference type="InterPro" id="IPR046625">
    <property type="entry name" value="DUF6737"/>
</dbReference>
<gene>
    <name evidence="3" type="ORF">EV03_0639</name>
</gene>